<comment type="similarity">
    <text evidence="6">Belongs to the OXA1/ALB3/YidC family.</text>
</comment>
<dbReference type="Pfam" id="PF02096">
    <property type="entry name" value="60KD_IMP"/>
    <property type="match status" value="1"/>
</dbReference>
<dbReference type="PANTHER" id="PTHR12428">
    <property type="entry name" value="OXA1"/>
    <property type="match status" value="1"/>
</dbReference>
<reference evidence="8 9" key="1">
    <citation type="journal article" date="2021" name="Nat. Commun.">
        <title>Incipient diploidization of the medicinal plant Perilla within 10,000 years.</title>
        <authorList>
            <person name="Zhang Y."/>
            <person name="Shen Q."/>
            <person name="Leng L."/>
            <person name="Zhang D."/>
            <person name="Chen S."/>
            <person name="Shi Y."/>
            <person name="Ning Z."/>
            <person name="Chen S."/>
        </authorList>
    </citation>
    <scope>NUCLEOTIDE SEQUENCE [LARGE SCALE GENOMIC DNA]</scope>
    <source>
        <strain evidence="9">cv. PC099</strain>
    </source>
</reference>
<sequence length="309" mass="34475">MALRRSLTARAKFFYQQQQRLAVPLSHVARHDNDDRLRPSDRGGECLRRRIPGDNWGSFSGSRNLFGDRRFAIPAAYAPVFVRNMSTDGVDVVGEKAVEAVVVPVANEVAAAASGNFLVDAVQYLIDHVHTFTGLNWWASIALSTILIRTLLLPLTIHQLKALSKFKRIRPQVLEIHHAETESSDKSPVALALHRAQMKKLLNEYGINRFTNLASSVTQFIVVLSLYAAIVNMAGKIESFKDGGAFWFTDLTTLDAMHILPFLTTWTFWKALQCHDDAWLSDDFTSGFHAAFTISLSTLAPNVMCDEEA</sequence>
<keyword evidence="9" id="KW-1185">Reference proteome</keyword>
<evidence type="ECO:0000313" key="8">
    <source>
        <dbReference type="EMBL" id="KAH6821514.1"/>
    </source>
</evidence>
<dbReference type="PANTHER" id="PTHR12428:SF34">
    <property type="entry name" value="MITOCHONDRIAL INNER MEMBRANE PROTEIN OXA1-LIKE"/>
    <property type="match status" value="1"/>
</dbReference>
<evidence type="ECO:0000256" key="1">
    <source>
        <dbReference type="ARBA" id="ARBA00004141"/>
    </source>
</evidence>
<dbReference type="Proteomes" id="UP001190926">
    <property type="component" value="Unassembled WGS sequence"/>
</dbReference>
<evidence type="ECO:0000256" key="4">
    <source>
        <dbReference type="ARBA" id="ARBA00022989"/>
    </source>
</evidence>
<feature type="domain" description="Membrane insertase YidC/Oxa/ALB C-terminal" evidence="7">
    <location>
        <begin position="137"/>
        <end position="268"/>
    </location>
</feature>
<keyword evidence="4" id="KW-1133">Transmembrane helix</keyword>
<comment type="subcellular location">
    <subcellularLocation>
        <location evidence="1 6">Membrane</location>
        <topology evidence="1 6">Multi-pass membrane protein</topology>
    </subcellularLocation>
</comment>
<protein>
    <recommendedName>
        <fullName evidence="7">Membrane insertase YidC/Oxa/ALB C-terminal domain-containing protein</fullName>
    </recommendedName>
</protein>
<dbReference type="EMBL" id="SDAM02002078">
    <property type="protein sequence ID" value="KAH6821514.1"/>
    <property type="molecule type" value="Genomic_DNA"/>
</dbReference>
<dbReference type="InterPro" id="IPR028055">
    <property type="entry name" value="YidC/Oxa/ALB_C"/>
</dbReference>
<gene>
    <name evidence="8" type="ORF">C2S53_018580</name>
</gene>
<evidence type="ECO:0000259" key="7">
    <source>
        <dbReference type="Pfam" id="PF02096"/>
    </source>
</evidence>
<evidence type="ECO:0000256" key="2">
    <source>
        <dbReference type="ARBA" id="ARBA00010583"/>
    </source>
</evidence>
<dbReference type="InterPro" id="IPR001708">
    <property type="entry name" value="YidC/ALB3/OXA1/COX18"/>
</dbReference>
<comment type="similarity">
    <text evidence="2">Belongs to the OXA1/ALB3/YidC (TC 2.A.9.2) family.</text>
</comment>
<keyword evidence="3 6" id="KW-0812">Transmembrane</keyword>
<evidence type="ECO:0000256" key="6">
    <source>
        <dbReference type="RuleBase" id="RU003945"/>
    </source>
</evidence>
<dbReference type="CDD" id="cd20069">
    <property type="entry name" value="5TM_Oxa1-like"/>
    <property type="match status" value="1"/>
</dbReference>
<organism evidence="8 9">
    <name type="scientific">Perilla frutescens var. hirtella</name>
    <name type="common">Perilla citriodora</name>
    <name type="synonym">Perilla setoyensis</name>
    <dbReference type="NCBI Taxonomy" id="608512"/>
    <lineage>
        <taxon>Eukaryota</taxon>
        <taxon>Viridiplantae</taxon>
        <taxon>Streptophyta</taxon>
        <taxon>Embryophyta</taxon>
        <taxon>Tracheophyta</taxon>
        <taxon>Spermatophyta</taxon>
        <taxon>Magnoliopsida</taxon>
        <taxon>eudicotyledons</taxon>
        <taxon>Gunneridae</taxon>
        <taxon>Pentapetalae</taxon>
        <taxon>asterids</taxon>
        <taxon>lamiids</taxon>
        <taxon>Lamiales</taxon>
        <taxon>Lamiaceae</taxon>
        <taxon>Nepetoideae</taxon>
        <taxon>Elsholtzieae</taxon>
        <taxon>Perilla</taxon>
    </lineage>
</organism>
<dbReference type="GO" id="GO:0032979">
    <property type="term" value="P:protein insertion into mitochondrial inner membrane from matrix"/>
    <property type="evidence" value="ECO:0007669"/>
    <property type="project" value="TreeGrafter"/>
</dbReference>
<comment type="caution">
    <text evidence="8">The sequence shown here is derived from an EMBL/GenBank/DDBJ whole genome shotgun (WGS) entry which is preliminary data.</text>
</comment>
<accession>A0AAD4P003</accession>
<evidence type="ECO:0000256" key="5">
    <source>
        <dbReference type="ARBA" id="ARBA00023136"/>
    </source>
</evidence>
<dbReference type="AlphaFoldDB" id="A0AAD4P003"/>
<proteinExistence type="inferred from homology"/>
<dbReference type="GO" id="GO:0032977">
    <property type="term" value="F:membrane insertase activity"/>
    <property type="evidence" value="ECO:0007669"/>
    <property type="project" value="InterPro"/>
</dbReference>
<dbReference type="GO" id="GO:0005743">
    <property type="term" value="C:mitochondrial inner membrane"/>
    <property type="evidence" value="ECO:0007669"/>
    <property type="project" value="TreeGrafter"/>
</dbReference>
<name>A0AAD4P003_PERFH</name>
<keyword evidence="5" id="KW-0472">Membrane</keyword>
<evidence type="ECO:0000256" key="3">
    <source>
        <dbReference type="ARBA" id="ARBA00022692"/>
    </source>
</evidence>
<evidence type="ECO:0000313" key="9">
    <source>
        <dbReference type="Proteomes" id="UP001190926"/>
    </source>
</evidence>